<dbReference type="AlphaFoldDB" id="A0A8J5I1C7"/>
<keyword evidence="3" id="KW-1185">Reference proteome</keyword>
<evidence type="ECO:0000256" key="1">
    <source>
        <dbReference type="SAM" id="MobiDB-lite"/>
    </source>
</evidence>
<feature type="region of interest" description="Disordered" evidence="1">
    <location>
        <begin position="257"/>
        <end position="279"/>
    </location>
</feature>
<reference evidence="2" key="1">
    <citation type="submission" date="2021-01" db="EMBL/GenBank/DDBJ databases">
        <title>Phytophthora aleatoria, a newly-described species from Pinus radiata is distinct from Phytophthora cactorum isolates based on comparative genomics.</title>
        <authorList>
            <person name="Mcdougal R."/>
            <person name="Panda P."/>
            <person name="Williams N."/>
            <person name="Studholme D.J."/>
        </authorList>
    </citation>
    <scope>NUCLEOTIDE SEQUENCE</scope>
    <source>
        <strain evidence="2">NZFS 4037</strain>
    </source>
</reference>
<evidence type="ECO:0000313" key="3">
    <source>
        <dbReference type="Proteomes" id="UP000709295"/>
    </source>
</evidence>
<organism evidence="2 3">
    <name type="scientific">Phytophthora aleatoria</name>
    <dbReference type="NCBI Taxonomy" id="2496075"/>
    <lineage>
        <taxon>Eukaryota</taxon>
        <taxon>Sar</taxon>
        <taxon>Stramenopiles</taxon>
        <taxon>Oomycota</taxon>
        <taxon>Peronosporomycetes</taxon>
        <taxon>Peronosporales</taxon>
        <taxon>Peronosporaceae</taxon>
        <taxon>Phytophthora</taxon>
    </lineage>
</organism>
<comment type="caution">
    <text evidence="2">The sequence shown here is derived from an EMBL/GenBank/DDBJ whole genome shotgun (WGS) entry which is preliminary data.</text>
</comment>
<feature type="region of interest" description="Disordered" evidence="1">
    <location>
        <begin position="192"/>
        <end position="231"/>
    </location>
</feature>
<dbReference type="EMBL" id="JAENGY010003619">
    <property type="protein sequence ID" value="KAG6941504.1"/>
    <property type="molecule type" value="Genomic_DNA"/>
</dbReference>
<sequence>MFKERFKLRVRDAKGRILQLYEASATTEKAEEEIDLTGEDLVKQRDEDSVVDPQVEGGDTQEMQSGVYADAKEGPSDEYKDDEEQAVDQDRCRCAVYDGREAKVKALHSDMKGAKQQVGLAYSQYVIMSELRDVKRRVSGDRDPCDIDSSSRSRANCVGIDIDIDGGSCSYSTIFSSIGVLYVGIEIDGGSSVSTSTSTSTSVPTSTSSKRKAGDRAARSPLLDPDSDASDSLIDRVRDLRDNPPPSKSQIARALGLSNQEGKAEEDDTEDFAVLSPGNDTTIRLTPELRNKLAVLETLQHASED</sequence>
<feature type="region of interest" description="Disordered" evidence="1">
    <location>
        <begin position="37"/>
        <end position="85"/>
    </location>
</feature>
<protein>
    <submittedName>
        <fullName evidence="2">Uncharacterized protein</fullName>
    </submittedName>
</protein>
<feature type="compositionally biased region" description="Low complexity" evidence="1">
    <location>
        <begin position="192"/>
        <end position="208"/>
    </location>
</feature>
<gene>
    <name evidence="2" type="ORF">JG688_00018636</name>
</gene>
<accession>A0A8J5I1C7</accession>
<dbReference type="Proteomes" id="UP000709295">
    <property type="component" value="Unassembled WGS sequence"/>
</dbReference>
<evidence type="ECO:0000313" key="2">
    <source>
        <dbReference type="EMBL" id="KAG6941504.1"/>
    </source>
</evidence>
<name>A0A8J5I1C7_9STRA</name>
<proteinExistence type="predicted"/>